<reference evidence="4" key="1">
    <citation type="submission" date="2020-01" db="EMBL/GenBank/DDBJ databases">
        <title>Draft genome sequence of the Termite Coptotermes fromosanus.</title>
        <authorList>
            <person name="Itakura S."/>
            <person name="Yosikawa Y."/>
            <person name="Umezawa K."/>
        </authorList>
    </citation>
    <scope>NUCLEOTIDE SEQUENCE [LARGE SCALE GENOMIC DNA]</scope>
</reference>
<dbReference type="Proteomes" id="UP000502823">
    <property type="component" value="Unassembled WGS sequence"/>
</dbReference>
<evidence type="ECO:0000313" key="4">
    <source>
        <dbReference type="Proteomes" id="UP000502823"/>
    </source>
</evidence>
<dbReference type="InterPro" id="IPR006115">
    <property type="entry name" value="6PGDH_NADP-bd"/>
</dbReference>
<protein>
    <recommendedName>
        <fullName evidence="2">6-phosphogluconate dehydrogenase NADP-binding domain-containing protein</fullName>
    </recommendedName>
</protein>
<dbReference type="GO" id="GO:0050661">
    <property type="term" value="F:NADP binding"/>
    <property type="evidence" value="ECO:0007669"/>
    <property type="project" value="InterPro"/>
</dbReference>
<organism evidence="3 4">
    <name type="scientific">Coptotermes formosanus</name>
    <name type="common">Formosan subterranean termite</name>
    <dbReference type="NCBI Taxonomy" id="36987"/>
    <lineage>
        <taxon>Eukaryota</taxon>
        <taxon>Metazoa</taxon>
        <taxon>Ecdysozoa</taxon>
        <taxon>Arthropoda</taxon>
        <taxon>Hexapoda</taxon>
        <taxon>Insecta</taxon>
        <taxon>Pterygota</taxon>
        <taxon>Neoptera</taxon>
        <taxon>Polyneoptera</taxon>
        <taxon>Dictyoptera</taxon>
        <taxon>Blattodea</taxon>
        <taxon>Blattoidea</taxon>
        <taxon>Termitoidae</taxon>
        <taxon>Rhinotermitidae</taxon>
        <taxon>Coptotermes</taxon>
    </lineage>
</organism>
<proteinExistence type="predicted"/>
<name>A0A6L2PWJ6_COPFO</name>
<keyword evidence="4" id="KW-1185">Reference proteome</keyword>
<gene>
    <name evidence="3" type="ORF">Cfor_12469</name>
</gene>
<dbReference type="EMBL" id="BLKM01000661">
    <property type="protein sequence ID" value="GFG36926.1"/>
    <property type="molecule type" value="Genomic_DNA"/>
</dbReference>
<dbReference type="Pfam" id="PF03446">
    <property type="entry name" value="NAD_binding_2"/>
    <property type="match status" value="1"/>
</dbReference>
<sequence length="219" mass="24171">MQYEKRRLTLLLITGNKKICSQKFNDTADPADPDAEFNRLRESVTDKKETKTKTKKDHGGSKIVKRTSSEGSGVTVSASKRMRSNSLDEREQHRILNDVSTIFTNDTGTASPRKGAACNLLDRPANISRPITPPLDVESVSQTLKEKNILPSALKFGFLGLGIMGSGIVKNLLNSGHSVIVWNRSPDKVGPIAAVFCLYLKCWQPFVDHTSAFSFFDTV</sequence>
<evidence type="ECO:0000259" key="2">
    <source>
        <dbReference type="Pfam" id="PF03446"/>
    </source>
</evidence>
<comment type="caution">
    <text evidence="3">The sequence shown here is derived from an EMBL/GenBank/DDBJ whole genome shotgun (WGS) entry which is preliminary data.</text>
</comment>
<dbReference type="GO" id="GO:0000785">
    <property type="term" value="C:chromatin"/>
    <property type="evidence" value="ECO:0007669"/>
    <property type="project" value="TreeGrafter"/>
</dbReference>
<accession>A0A6L2PWJ6</accession>
<feature type="compositionally biased region" description="Polar residues" evidence="1">
    <location>
        <begin position="69"/>
        <end position="78"/>
    </location>
</feature>
<evidence type="ECO:0000313" key="3">
    <source>
        <dbReference type="EMBL" id="GFG36926.1"/>
    </source>
</evidence>
<evidence type="ECO:0000256" key="1">
    <source>
        <dbReference type="SAM" id="MobiDB-lite"/>
    </source>
</evidence>
<dbReference type="OrthoDB" id="21615at2759"/>
<dbReference type="InParanoid" id="A0A6L2PWJ6"/>
<feature type="region of interest" description="Disordered" evidence="1">
    <location>
        <begin position="42"/>
        <end position="91"/>
    </location>
</feature>
<dbReference type="PANTHER" id="PTHR43580:SF2">
    <property type="entry name" value="CYTOKINE-LIKE NUCLEAR FACTOR N-PAC"/>
    <property type="match status" value="1"/>
</dbReference>
<dbReference type="GO" id="GO:0140673">
    <property type="term" value="P:transcription elongation-coupled chromatin remodeling"/>
    <property type="evidence" value="ECO:0007669"/>
    <property type="project" value="TreeGrafter"/>
</dbReference>
<dbReference type="AlphaFoldDB" id="A0A6L2PWJ6"/>
<dbReference type="Gene3D" id="3.40.50.720">
    <property type="entry name" value="NAD(P)-binding Rossmann-like Domain"/>
    <property type="match status" value="1"/>
</dbReference>
<dbReference type="SUPFAM" id="SSF51735">
    <property type="entry name" value="NAD(P)-binding Rossmann-fold domains"/>
    <property type="match status" value="1"/>
</dbReference>
<dbReference type="InterPro" id="IPR036291">
    <property type="entry name" value="NAD(P)-bd_dom_sf"/>
</dbReference>
<feature type="domain" description="6-phosphogluconate dehydrogenase NADP-binding" evidence="2">
    <location>
        <begin position="155"/>
        <end position="194"/>
    </location>
</feature>
<feature type="compositionally biased region" description="Basic and acidic residues" evidence="1">
    <location>
        <begin position="42"/>
        <end position="60"/>
    </location>
</feature>
<dbReference type="GO" id="GO:0031491">
    <property type="term" value="F:nucleosome binding"/>
    <property type="evidence" value="ECO:0007669"/>
    <property type="project" value="TreeGrafter"/>
</dbReference>
<dbReference type="PANTHER" id="PTHR43580">
    <property type="entry name" value="OXIDOREDUCTASE GLYR1-RELATED"/>
    <property type="match status" value="1"/>
</dbReference>
<dbReference type="InterPro" id="IPR051265">
    <property type="entry name" value="HIBADH-related_NP60_sf"/>
</dbReference>
<dbReference type="GO" id="GO:0003677">
    <property type="term" value="F:DNA binding"/>
    <property type="evidence" value="ECO:0007669"/>
    <property type="project" value="TreeGrafter"/>
</dbReference>